<sequence length="182" mass="19071">MKNAYAMMLLSAAAAGFAASAIAAPTEATVAYTMANQRAAANYKVARAKCNSFAGNLRTVCVAEARSARIHLEANAKAQYKSSLSARTDAREAIADADYDVAKARCASKTGNAEAVCIKEAKAAEVSAVADAKADKKVIEARADARDDKQTADYKVAIEKCDALAGAAKDACVMSARYQFDK</sequence>
<comment type="caution">
    <text evidence="1">The sequence shown here is derived from an EMBL/GenBank/DDBJ whole genome shotgun (WGS) entry which is preliminary data.</text>
</comment>
<dbReference type="AlphaFoldDB" id="A0A1J5RSN9"/>
<organism evidence="1">
    <name type="scientific">mine drainage metagenome</name>
    <dbReference type="NCBI Taxonomy" id="410659"/>
    <lineage>
        <taxon>unclassified sequences</taxon>
        <taxon>metagenomes</taxon>
        <taxon>ecological metagenomes</taxon>
    </lineage>
</organism>
<name>A0A1J5RSN9_9ZZZZ</name>
<evidence type="ECO:0000313" key="1">
    <source>
        <dbReference type="EMBL" id="OIQ92491.1"/>
    </source>
</evidence>
<reference evidence="1" key="1">
    <citation type="submission" date="2016-10" db="EMBL/GenBank/DDBJ databases">
        <title>Sequence of Gallionella enrichment culture.</title>
        <authorList>
            <person name="Poehlein A."/>
            <person name="Muehling M."/>
            <person name="Daniel R."/>
        </authorList>
    </citation>
    <scope>NUCLEOTIDE SEQUENCE</scope>
</reference>
<dbReference type="EMBL" id="MLJW01000230">
    <property type="protein sequence ID" value="OIQ92491.1"/>
    <property type="molecule type" value="Genomic_DNA"/>
</dbReference>
<gene>
    <name evidence="1" type="ORF">GALL_255640</name>
</gene>
<protein>
    <submittedName>
        <fullName evidence="1">Uncharacterized protein</fullName>
    </submittedName>
</protein>
<proteinExistence type="predicted"/>
<accession>A0A1J5RSN9</accession>